<protein>
    <submittedName>
        <fullName evidence="1">Uncharacterized protein</fullName>
    </submittedName>
</protein>
<comment type="caution">
    <text evidence="1">The sequence shown here is derived from an EMBL/GenBank/DDBJ whole genome shotgun (WGS) entry which is preliminary data.</text>
</comment>
<evidence type="ECO:0000313" key="2">
    <source>
        <dbReference type="Proteomes" id="UP000265703"/>
    </source>
</evidence>
<evidence type="ECO:0000313" key="1">
    <source>
        <dbReference type="EMBL" id="RIA99263.1"/>
    </source>
</evidence>
<dbReference type="EMBL" id="QKYT01000006">
    <property type="protein sequence ID" value="RIA99263.1"/>
    <property type="molecule type" value="Genomic_DNA"/>
</dbReference>
<dbReference type="Proteomes" id="UP000265703">
    <property type="component" value="Unassembled WGS sequence"/>
</dbReference>
<sequence>MSSQSFSIFDLILESENWFSKLFSPDWKGKMVLFVFGLVHKIGKWFLNFILNMQNFHLMHLLKESLVEIKYSNQLFLLFFVDLVLKMEMEIFSFENRNKINILTKCFFFSFIDSALKIEMKYLALEIEMKM</sequence>
<name>A0A397TM30_9GLOM</name>
<reference evidence="1 2" key="1">
    <citation type="submission" date="2018-06" db="EMBL/GenBank/DDBJ databases">
        <title>Comparative genomics reveals the genomic features of Rhizophagus irregularis, R. cerebriforme, R. diaphanum and Gigaspora rosea, and their symbiotic lifestyle signature.</title>
        <authorList>
            <person name="Morin E."/>
            <person name="San Clemente H."/>
            <person name="Chen E.C.H."/>
            <person name="De La Providencia I."/>
            <person name="Hainaut M."/>
            <person name="Kuo A."/>
            <person name="Kohler A."/>
            <person name="Murat C."/>
            <person name="Tang N."/>
            <person name="Roy S."/>
            <person name="Loubradou J."/>
            <person name="Henrissat B."/>
            <person name="Grigoriev I.V."/>
            <person name="Corradi N."/>
            <person name="Roux C."/>
            <person name="Martin F.M."/>
        </authorList>
    </citation>
    <scope>NUCLEOTIDE SEQUENCE [LARGE SCALE GENOMIC DNA]</scope>
    <source>
        <strain evidence="1 2">DAOM 227022</strain>
    </source>
</reference>
<accession>A0A397TM30</accession>
<proteinExistence type="predicted"/>
<organism evidence="1 2">
    <name type="scientific">Glomus cerebriforme</name>
    <dbReference type="NCBI Taxonomy" id="658196"/>
    <lineage>
        <taxon>Eukaryota</taxon>
        <taxon>Fungi</taxon>
        <taxon>Fungi incertae sedis</taxon>
        <taxon>Mucoromycota</taxon>
        <taxon>Glomeromycotina</taxon>
        <taxon>Glomeromycetes</taxon>
        <taxon>Glomerales</taxon>
        <taxon>Glomeraceae</taxon>
        <taxon>Glomus</taxon>
    </lineage>
</organism>
<gene>
    <name evidence="1" type="ORF">C1645_731053</name>
</gene>
<keyword evidence="2" id="KW-1185">Reference proteome</keyword>
<dbReference type="AlphaFoldDB" id="A0A397TM30"/>